<evidence type="ECO:0000313" key="14">
    <source>
        <dbReference type="Proteomes" id="UP000264800"/>
    </source>
</evidence>
<keyword evidence="9" id="KW-0539">Nucleus</keyword>
<dbReference type="AlphaFoldDB" id="A0A3Q3B8P7"/>
<protein>
    <submittedName>
        <fullName evidence="13">Si:dkey-154p10.3</fullName>
    </submittedName>
</protein>
<keyword evidence="6" id="KW-0805">Transcription regulation</keyword>
<dbReference type="GO" id="GO:0005634">
    <property type="term" value="C:nucleus"/>
    <property type="evidence" value="ECO:0007669"/>
    <property type="project" value="UniProtKB-SubCell"/>
</dbReference>
<keyword evidence="3" id="KW-0677">Repeat</keyword>
<comment type="subcellular location">
    <subcellularLocation>
        <location evidence="1">Nucleus</location>
    </subcellularLocation>
</comment>
<dbReference type="GO" id="GO:0003677">
    <property type="term" value="F:DNA binding"/>
    <property type="evidence" value="ECO:0007669"/>
    <property type="project" value="UniProtKB-KW"/>
</dbReference>
<keyword evidence="2" id="KW-0479">Metal-binding</keyword>
<evidence type="ECO:0000256" key="1">
    <source>
        <dbReference type="ARBA" id="ARBA00004123"/>
    </source>
</evidence>
<dbReference type="SUPFAM" id="SSF57667">
    <property type="entry name" value="beta-beta-alpha zinc fingers"/>
    <property type="match status" value="3"/>
</dbReference>
<feature type="domain" description="C2H2-type" evidence="12">
    <location>
        <begin position="442"/>
        <end position="469"/>
    </location>
</feature>
<keyword evidence="4 10" id="KW-0863">Zinc-finger</keyword>
<evidence type="ECO:0000259" key="12">
    <source>
        <dbReference type="PROSITE" id="PS50157"/>
    </source>
</evidence>
<feature type="region of interest" description="Disordered" evidence="11">
    <location>
        <begin position="376"/>
        <end position="413"/>
    </location>
</feature>
<evidence type="ECO:0000256" key="11">
    <source>
        <dbReference type="SAM" id="MobiDB-lite"/>
    </source>
</evidence>
<dbReference type="SMART" id="SM00355">
    <property type="entry name" value="ZnF_C2H2"/>
    <property type="match status" value="8"/>
</dbReference>
<feature type="domain" description="C2H2-type" evidence="12">
    <location>
        <begin position="498"/>
        <end position="526"/>
    </location>
</feature>
<feature type="region of interest" description="Disordered" evidence="11">
    <location>
        <begin position="228"/>
        <end position="261"/>
    </location>
</feature>
<evidence type="ECO:0000256" key="8">
    <source>
        <dbReference type="ARBA" id="ARBA00023163"/>
    </source>
</evidence>
<dbReference type="RefSeq" id="XP_024858717.1">
    <property type="nucleotide sequence ID" value="XM_025002949.2"/>
</dbReference>
<feature type="compositionally biased region" description="Polar residues" evidence="11">
    <location>
        <begin position="392"/>
        <end position="411"/>
    </location>
</feature>
<evidence type="ECO:0000256" key="2">
    <source>
        <dbReference type="ARBA" id="ARBA00022723"/>
    </source>
</evidence>
<evidence type="ECO:0000256" key="4">
    <source>
        <dbReference type="ARBA" id="ARBA00022771"/>
    </source>
</evidence>
<evidence type="ECO:0000256" key="7">
    <source>
        <dbReference type="ARBA" id="ARBA00023125"/>
    </source>
</evidence>
<keyword evidence="8" id="KW-0804">Transcription</keyword>
<evidence type="ECO:0000256" key="6">
    <source>
        <dbReference type="ARBA" id="ARBA00023015"/>
    </source>
</evidence>
<reference evidence="13" key="2">
    <citation type="submission" date="2025-09" db="UniProtKB">
        <authorList>
            <consortium name="Ensembl"/>
        </authorList>
    </citation>
    <scope>IDENTIFICATION</scope>
</reference>
<feature type="domain" description="C2H2-type" evidence="12">
    <location>
        <begin position="416"/>
        <end position="441"/>
    </location>
</feature>
<dbReference type="Ensembl" id="ENSKMAT00000026354.1">
    <property type="protein sequence ID" value="ENSKMAP00000026028.1"/>
    <property type="gene ID" value="ENSKMAG00000019295.1"/>
</dbReference>
<keyword evidence="7" id="KW-0238">DNA-binding</keyword>
<feature type="compositionally biased region" description="Pro residues" evidence="11">
    <location>
        <begin position="232"/>
        <end position="244"/>
    </location>
</feature>
<dbReference type="GeneTree" id="ENSGT00910000144592"/>
<dbReference type="FunFam" id="3.30.160.60:FF:000395">
    <property type="entry name" value="zinc finger protein 513"/>
    <property type="match status" value="1"/>
</dbReference>
<evidence type="ECO:0000256" key="3">
    <source>
        <dbReference type="ARBA" id="ARBA00022737"/>
    </source>
</evidence>
<feature type="region of interest" description="Disordered" evidence="11">
    <location>
        <begin position="316"/>
        <end position="362"/>
    </location>
</feature>
<proteinExistence type="predicted"/>
<dbReference type="Proteomes" id="UP000264800">
    <property type="component" value="Unplaced"/>
</dbReference>
<organism evidence="13 14">
    <name type="scientific">Kryptolebias marmoratus</name>
    <name type="common">Mangrove killifish</name>
    <name type="synonym">Rivulus marmoratus</name>
    <dbReference type="NCBI Taxonomy" id="37003"/>
    <lineage>
        <taxon>Eukaryota</taxon>
        <taxon>Metazoa</taxon>
        <taxon>Chordata</taxon>
        <taxon>Craniata</taxon>
        <taxon>Vertebrata</taxon>
        <taxon>Euteleostomi</taxon>
        <taxon>Actinopterygii</taxon>
        <taxon>Neopterygii</taxon>
        <taxon>Teleostei</taxon>
        <taxon>Neoteleostei</taxon>
        <taxon>Acanthomorphata</taxon>
        <taxon>Ovalentaria</taxon>
        <taxon>Atherinomorphae</taxon>
        <taxon>Cyprinodontiformes</taxon>
        <taxon>Rivulidae</taxon>
        <taxon>Kryptolebias</taxon>
    </lineage>
</organism>
<keyword evidence="5" id="KW-0862">Zinc</keyword>
<dbReference type="OMA" id="MFLVEVY"/>
<dbReference type="PANTHER" id="PTHR24392">
    <property type="entry name" value="ZINC FINGER PROTEIN"/>
    <property type="match status" value="1"/>
</dbReference>
<feature type="region of interest" description="Disordered" evidence="11">
    <location>
        <begin position="1"/>
        <end position="24"/>
    </location>
</feature>
<name>A0A3Q3B8P7_KRYMA</name>
<dbReference type="GO" id="GO:0008270">
    <property type="term" value="F:zinc ion binding"/>
    <property type="evidence" value="ECO:0007669"/>
    <property type="project" value="UniProtKB-KW"/>
</dbReference>
<evidence type="ECO:0000256" key="10">
    <source>
        <dbReference type="PROSITE-ProRule" id="PRU00042"/>
    </source>
</evidence>
<dbReference type="GeneID" id="108251319"/>
<reference evidence="13" key="1">
    <citation type="submission" date="2025-08" db="UniProtKB">
        <authorList>
            <consortium name="Ensembl"/>
        </authorList>
    </citation>
    <scope>IDENTIFICATION</scope>
</reference>
<feature type="compositionally biased region" description="Basic residues" evidence="11">
    <location>
        <begin position="316"/>
        <end position="328"/>
    </location>
</feature>
<evidence type="ECO:0000256" key="9">
    <source>
        <dbReference type="ARBA" id="ARBA00023242"/>
    </source>
</evidence>
<dbReference type="PROSITE" id="PS50157">
    <property type="entry name" value="ZINC_FINGER_C2H2_2"/>
    <property type="match status" value="4"/>
</dbReference>
<dbReference type="InterPro" id="IPR036236">
    <property type="entry name" value="Znf_C2H2_sf"/>
</dbReference>
<accession>A0A3Q3B8P7</accession>
<evidence type="ECO:0000256" key="5">
    <source>
        <dbReference type="ARBA" id="ARBA00022833"/>
    </source>
</evidence>
<dbReference type="Gene3D" id="3.30.160.60">
    <property type="entry name" value="Classic Zinc Finger"/>
    <property type="match status" value="4"/>
</dbReference>
<feature type="domain" description="C2H2-type" evidence="12">
    <location>
        <begin position="470"/>
        <end position="497"/>
    </location>
</feature>
<dbReference type="FunFam" id="3.30.160.60:FF:000702">
    <property type="entry name" value="Transcription factor E4F1 isoform 1"/>
    <property type="match status" value="1"/>
</dbReference>
<sequence>MQTSGAVQSDIRSRPIRQQELSNQTTAAPCDAAVMSWVMQRFSDISPVTLQVVGGAMRSSLYCGDVDGLSLVESFMVELYRCKVCQFTCGLKTSISSHLLLRHDPPTLTCCPEGGLEAGLQQQGSPYQLDLNGESKQSEEDEDFLLYNMLDNMSPPTCDISTEGSLQVAHTCEVSTFFEEEEEEEEEESSILALKGDPVDLTCPIKSPSTQEEIEQSAHLMTLGLCRISAVKPPPPPPPPPAEPSAPQQTRTDGQTEAPPPDHRRLLCFLCPLTLPSRRLLDVHIQSHQAGSGFICIRCSWTSDSWEELELHWRSHNRRRRKRRRRRREGQQQQQQEEEEEKKNCHRTNRKSVSGGACSKPSDRWRGQLIELSESKEAELSNRSIPCKTRTHQSGSSQNLSGTSRTSSGHQTDPCCSLCHRKFSSKLTLRRHLGVHGGEKPYTCPHCSYSSRLKASLLQHLRTHTGEKPYRCPKCPYASIDRSSLLRHCRTHSQEKPYRCHLCPYSSIQKKSLDLHTRRHHTGEAFQCQHCEYSSPDRQMLVKHIRKHHAPL</sequence>
<keyword evidence="14" id="KW-1185">Reference proteome</keyword>
<evidence type="ECO:0000313" key="13">
    <source>
        <dbReference type="Ensembl" id="ENSKMAP00000026028.1"/>
    </source>
</evidence>
<dbReference type="InterPro" id="IPR013087">
    <property type="entry name" value="Znf_C2H2_type"/>
</dbReference>